<evidence type="ECO:0000259" key="4">
    <source>
        <dbReference type="PROSITE" id="PS50043"/>
    </source>
</evidence>
<dbReference type="GO" id="GO:0006355">
    <property type="term" value="P:regulation of DNA-templated transcription"/>
    <property type="evidence" value="ECO:0007669"/>
    <property type="project" value="InterPro"/>
</dbReference>
<keyword evidence="3" id="KW-0804">Transcription</keyword>
<dbReference type="OrthoDB" id="3514764at2"/>
<gene>
    <name evidence="5" type="ORF">SAMN05421541_1341</name>
</gene>
<dbReference type="CDD" id="cd06170">
    <property type="entry name" value="LuxR_C_like"/>
    <property type="match status" value="1"/>
</dbReference>
<protein>
    <submittedName>
        <fullName evidence="5">Regulatory protein, luxR family</fullName>
    </submittedName>
</protein>
<dbReference type="InterPro" id="IPR041664">
    <property type="entry name" value="AAA_16"/>
</dbReference>
<evidence type="ECO:0000256" key="2">
    <source>
        <dbReference type="ARBA" id="ARBA00023125"/>
    </source>
</evidence>
<evidence type="ECO:0000256" key="3">
    <source>
        <dbReference type="ARBA" id="ARBA00023163"/>
    </source>
</evidence>
<dbReference type="SUPFAM" id="SSF52540">
    <property type="entry name" value="P-loop containing nucleoside triphosphate hydrolases"/>
    <property type="match status" value="1"/>
</dbReference>
<dbReference type="RefSeq" id="WP_093622194.1">
    <property type="nucleotide sequence ID" value="NZ_BOMT01000115.1"/>
</dbReference>
<dbReference type="InterPro" id="IPR036388">
    <property type="entry name" value="WH-like_DNA-bd_sf"/>
</dbReference>
<dbReference type="InterPro" id="IPR016032">
    <property type="entry name" value="Sig_transdc_resp-reg_C-effctor"/>
</dbReference>
<dbReference type="Proteomes" id="UP000199645">
    <property type="component" value="Unassembled WGS sequence"/>
</dbReference>
<dbReference type="SUPFAM" id="SSF46894">
    <property type="entry name" value="C-terminal effector domain of the bipartite response regulators"/>
    <property type="match status" value="1"/>
</dbReference>
<dbReference type="InterPro" id="IPR000792">
    <property type="entry name" value="Tscrpt_reg_LuxR_C"/>
</dbReference>
<organism evidence="5 6">
    <name type="scientific">Actinoplanes philippinensis</name>
    <dbReference type="NCBI Taxonomy" id="35752"/>
    <lineage>
        <taxon>Bacteria</taxon>
        <taxon>Bacillati</taxon>
        <taxon>Actinomycetota</taxon>
        <taxon>Actinomycetes</taxon>
        <taxon>Micromonosporales</taxon>
        <taxon>Micromonosporaceae</taxon>
        <taxon>Actinoplanes</taxon>
    </lineage>
</organism>
<dbReference type="PANTHER" id="PTHR44688:SF16">
    <property type="entry name" value="DNA-BINDING TRANSCRIPTIONAL ACTIVATOR DEVR_DOSR"/>
    <property type="match status" value="1"/>
</dbReference>
<evidence type="ECO:0000313" key="6">
    <source>
        <dbReference type="Proteomes" id="UP000199645"/>
    </source>
</evidence>
<dbReference type="Pfam" id="PF13191">
    <property type="entry name" value="AAA_16"/>
    <property type="match status" value="1"/>
</dbReference>
<dbReference type="Pfam" id="PF00196">
    <property type="entry name" value="GerE"/>
    <property type="match status" value="1"/>
</dbReference>
<dbReference type="AlphaFoldDB" id="A0A1I2N0E3"/>
<name>A0A1I2N0E3_9ACTN</name>
<dbReference type="PRINTS" id="PR00364">
    <property type="entry name" value="DISEASERSIST"/>
</dbReference>
<feature type="domain" description="HTH luxR-type" evidence="4">
    <location>
        <begin position="852"/>
        <end position="915"/>
    </location>
</feature>
<keyword evidence="2" id="KW-0238">DNA-binding</keyword>
<dbReference type="SMART" id="SM00421">
    <property type="entry name" value="HTH_LUXR"/>
    <property type="match status" value="1"/>
</dbReference>
<dbReference type="PROSITE" id="PS50043">
    <property type="entry name" value="HTH_LUXR_2"/>
    <property type="match status" value="1"/>
</dbReference>
<reference evidence="5 6" key="1">
    <citation type="submission" date="2016-10" db="EMBL/GenBank/DDBJ databases">
        <authorList>
            <person name="de Groot N.N."/>
        </authorList>
    </citation>
    <scope>NUCLEOTIDE SEQUENCE [LARGE SCALE GENOMIC DNA]</scope>
    <source>
        <strain evidence="5 6">DSM 43019</strain>
    </source>
</reference>
<dbReference type="GO" id="GO:0003677">
    <property type="term" value="F:DNA binding"/>
    <property type="evidence" value="ECO:0007669"/>
    <property type="project" value="UniProtKB-KW"/>
</dbReference>
<keyword evidence="1" id="KW-0805">Transcription regulation</keyword>
<evidence type="ECO:0000313" key="5">
    <source>
        <dbReference type="EMBL" id="SFF94841.1"/>
    </source>
</evidence>
<accession>A0A1I2N0E3</accession>
<dbReference type="InterPro" id="IPR027417">
    <property type="entry name" value="P-loop_NTPase"/>
</dbReference>
<dbReference type="STRING" id="35752.SAMN05421541_1341"/>
<dbReference type="EMBL" id="FONV01000034">
    <property type="protein sequence ID" value="SFF94841.1"/>
    <property type="molecule type" value="Genomic_DNA"/>
</dbReference>
<dbReference type="PANTHER" id="PTHR44688">
    <property type="entry name" value="DNA-BINDING TRANSCRIPTIONAL ACTIVATOR DEVR_DOSR"/>
    <property type="match status" value="1"/>
</dbReference>
<keyword evidence="6" id="KW-1185">Reference proteome</keyword>
<dbReference type="Gene3D" id="1.10.10.10">
    <property type="entry name" value="Winged helix-like DNA-binding domain superfamily/Winged helix DNA-binding domain"/>
    <property type="match status" value="1"/>
</dbReference>
<dbReference type="PRINTS" id="PR00038">
    <property type="entry name" value="HTHLUXR"/>
</dbReference>
<proteinExistence type="predicted"/>
<evidence type="ECO:0000256" key="1">
    <source>
        <dbReference type="ARBA" id="ARBA00023015"/>
    </source>
</evidence>
<sequence>MRLFGQGDRLFGRDIECATLDHLITEARSGRSAALVLRGEAGVGKTALLRYARSTAPTSLAISGVEDEAGFPFAGLHRLLVPLLPGRGPLPAGQRAALEVACGLADGPPPDLYLVSLAALSLLAAAPRLCVIDDVQWLDRESALALAFVARRLHAEGVVMLFGERVTGDDSGLLAGVPVLAVGGLAPDAALALLSDIVTTDLDLALAERVAEESGGNPLALTDLGLELTADQWRGATALPEPVPIGSRLEAHYAARARTYPAATRTWLLIAAAGAGADADHVLAAARLLAVAPRDAAPAEADRLVTGSPPVEFRHPLVRSAIYGDAPPAERRTVHAALAEAVIDDTEADRRAWHQAAAAAEPDEEVAAALERSAARAGARGGYTARATFLNRAAELSPRAGDRAARRVEAAAAAMTAGAYARALVLLDSVDADHLSGPVRGSALLTRALAAVNTGSPTGLRDAPAMCLEAAAAFGTDHDRARRAVVQAIDHHIGAEHLSGTGDEPVAAEAARLAETDPDGLDGRLLSAYATFIRDGYEAGAPALRRAVAAITDPGLPDETLIRRFVVAINYCNMLWDDDTKLLLLDRAEAAARRAGALHTLDLVHFVGTMTDAALGRLNHADRHDAAGQRLRRSFGITVEQEQVWRHPELVTWRAPDGIRETLPHALQVFEMLHLGGMHGTTRLAMAVLEIGSAGYPAARELLLGLVDLGRPRRYAWALPDLVEAALRAGDLHTAERARADLELAATAAGTARALGLLDRSRALLAEPGHAETHYRDAIERLAGTPAHGDLARAHLIYGEWLRRRRRRRDARAQLASALDMFQEVRAVAFTHRTMQELAALGLGESARVPDPGAGQTILTPQEAAVAILARTGETNAEIAAQLFLSANTVDYHLRKVFRKLGVSSRRQLRDVLPD</sequence>